<feature type="transmembrane region" description="Helical" evidence="6">
    <location>
        <begin position="86"/>
        <end position="107"/>
    </location>
</feature>
<evidence type="ECO:0000256" key="3">
    <source>
        <dbReference type="ARBA" id="ARBA00022989"/>
    </source>
</evidence>
<dbReference type="Proteomes" id="UP000580691">
    <property type="component" value="Unassembled WGS sequence"/>
</dbReference>
<evidence type="ECO:0000256" key="2">
    <source>
        <dbReference type="ARBA" id="ARBA00022692"/>
    </source>
</evidence>
<feature type="transmembrane region" description="Helical" evidence="6">
    <location>
        <begin position="178"/>
        <end position="199"/>
    </location>
</feature>
<name>A0A7K4TWV3_9SYLV</name>
<evidence type="ECO:0000256" key="4">
    <source>
        <dbReference type="ARBA" id="ARBA00023136"/>
    </source>
</evidence>
<dbReference type="PROSITE" id="PS51225">
    <property type="entry name" value="MARVEL"/>
    <property type="match status" value="1"/>
</dbReference>
<keyword evidence="2 5" id="KW-0812">Transmembrane</keyword>
<evidence type="ECO:0000313" key="9">
    <source>
        <dbReference type="Proteomes" id="UP000580691"/>
    </source>
</evidence>
<dbReference type="InterPro" id="IPR053077">
    <property type="entry name" value="MARVEL_domain_protein_3"/>
</dbReference>
<sequence>GSLERRRCLYLRTGRACCQMVEVLLAALILVCSSVSCGSAGGYTGLPALGGIYYYQYGGAYSGFSGADGERAQQLDQRFYLLKLPIARAAMAVGGGLLVFPCVLILVGVLRVPWHFPAWLLIECTLYIVIAVGTVPALYYFLHSLLNVYNSSVCKEREQLYQSKGYQGFWCSLHGAEIAAGLLCCMAAMAYLLSAGLAVRDYRTIHEQKRKPLQL</sequence>
<evidence type="ECO:0000256" key="6">
    <source>
        <dbReference type="SAM" id="Phobius"/>
    </source>
</evidence>
<gene>
    <name evidence="8" type="primary">Marveld3_0</name>
    <name evidence="8" type="ORF">SINWEB_R10099</name>
</gene>
<feature type="transmembrane region" description="Helical" evidence="6">
    <location>
        <begin position="21"/>
        <end position="43"/>
    </location>
</feature>
<keyword evidence="9" id="KW-1185">Reference proteome</keyword>
<dbReference type="AlphaFoldDB" id="A0A7K4TWV3"/>
<evidence type="ECO:0000256" key="1">
    <source>
        <dbReference type="ARBA" id="ARBA00004141"/>
    </source>
</evidence>
<feature type="domain" description="MARVEL" evidence="7">
    <location>
        <begin position="10"/>
        <end position="203"/>
    </location>
</feature>
<evidence type="ECO:0000313" key="8">
    <source>
        <dbReference type="EMBL" id="NWR02462.1"/>
    </source>
</evidence>
<feature type="non-terminal residue" evidence="8">
    <location>
        <position position="215"/>
    </location>
</feature>
<dbReference type="OrthoDB" id="8844724at2759"/>
<comment type="caution">
    <text evidence="8">The sequence shown here is derived from an EMBL/GenBank/DDBJ whole genome shotgun (WGS) entry which is preliminary data.</text>
</comment>
<dbReference type="InterPro" id="IPR008253">
    <property type="entry name" value="Marvel"/>
</dbReference>
<reference evidence="8 9" key="1">
    <citation type="submission" date="2019-09" db="EMBL/GenBank/DDBJ databases">
        <title>Bird 10,000 Genomes (B10K) Project - Family phase.</title>
        <authorList>
            <person name="Zhang G."/>
        </authorList>
    </citation>
    <scope>NUCLEOTIDE SEQUENCE [LARGE SCALE GENOMIC DNA]</scope>
    <source>
        <strain evidence="8">B10K-DU-002-08</strain>
        <tissue evidence="8">Muscle</tissue>
    </source>
</reference>
<dbReference type="GO" id="GO:0016020">
    <property type="term" value="C:membrane"/>
    <property type="evidence" value="ECO:0007669"/>
    <property type="project" value="UniProtKB-SubCell"/>
</dbReference>
<feature type="transmembrane region" description="Helical" evidence="6">
    <location>
        <begin position="119"/>
        <end position="142"/>
    </location>
</feature>
<keyword evidence="4 5" id="KW-0472">Membrane</keyword>
<accession>A0A7K4TWV3</accession>
<dbReference type="PANTHER" id="PTHR34609">
    <property type="entry name" value="GEO08273P1-RELATED"/>
    <property type="match status" value="1"/>
</dbReference>
<proteinExistence type="predicted"/>
<protein>
    <submittedName>
        <fullName evidence="8">MALD3 protein</fullName>
    </submittedName>
</protein>
<organism evidence="8 9">
    <name type="scientific">Sinosuthora webbiana</name>
    <dbReference type="NCBI Taxonomy" id="337173"/>
    <lineage>
        <taxon>Eukaryota</taxon>
        <taxon>Metazoa</taxon>
        <taxon>Chordata</taxon>
        <taxon>Craniata</taxon>
        <taxon>Vertebrata</taxon>
        <taxon>Euteleostomi</taxon>
        <taxon>Archelosauria</taxon>
        <taxon>Archosauria</taxon>
        <taxon>Dinosauria</taxon>
        <taxon>Saurischia</taxon>
        <taxon>Theropoda</taxon>
        <taxon>Coelurosauria</taxon>
        <taxon>Aves</taxon>
        <taxon>Neognathae</taxon>
        <taxon>Neoaves</taxon>
        <taxon>Telluraves</taxon>
        <taxon>Australaves</taxon>
        <taxon>Passeriformes</taxon>
        <taxon>Sylvioidea</taxon>
        <taxon>Sylviidae</taxon>
        <taxon>Sinosuthora</taxon>
    </lineage>
</organism>
<dbReference type="EMBL" id="VXBN01005081">
    <property type="protein sequence ID" value="NWR02462.1"/>
    <property type="molecule type" value="Genomic_DNA"/>
</dbReference>
<evidence type="ECO:0000259" key="7">
    <source>
        <dbReference type="PROSITE" id="PS51225"/>
    </source>
</evidence>
<dbReference type="PANTHER" id="PTHR34609:SF17">
    <property type="entry name" value="GEO08273P1-RELATED"/>
    <property type="match status" value="1"/>
</dbReference>
<keyword evidence="3 6" id="KW-1133">Transmembrane helix</keyword>
<comment type="subcellular location">
    <subcellularLocation>
        <location evidence="1">Membrane</location>
        <topology evidence="1">Multi-pass membrane protein</topology>
    </subcellularLocation>
</comment>
<feature type="non-terminal residue" evidence="8">
    <location>
        <position position="1"/>
    </location>
</feature>
<evidence type="ECO:0000256" key="5">
    <source>
        <dbReference type="PROSITE-ProRule" id="PRU00581"/>
    </source>
</evidence>